<dbReference type="Proteomes" id="UP000022910">
    <property type="component" value="Unassembled WGS sequence"/>
</dbReference>
<dbReference type="SUPFAM" id="SSF52058">
    <property type="entry name" value="L domain-like"/>
    <property type="match status" value="1"/>
</dbReference>
<feature type="coiled-coil region" evidence="1">
    <location>
        <begin position="334"/>
        <end position="361"/>
    </location>
</feature>
<feature type="coiled-coil region" evidence="1">
    <location>
        <begin position="163"/>
        <end position="287"/>
    </location>
</feature>
<name>A0A015K1T6_RHIIW</name>
<evidence type="ECO:0000313" key="3">
    <source>
        <dbReference type="Proteomes" id="UP000022910"/>
    </source>
</evidence>
<proteinExistence type="predicted"/>
<keyword evidence="3" id="KW-1185">Reference proteome</keyword>
<evidence type="ECO:0000256" key="1">
    <source>
        <dbReference type="SAM" id="Coils"/>
    </source>
</evidence>
<comment type="caution">
    <text evidence="2">The sequence shown here is derived from an EMBL/GenBank/DDBJ whole genome shotgun (WGS) entry which is preliminary data.</text>
</comment>
<dbReference type="HOGENOM" id="CLU_912599_0_0_1"/>
<reference evidence="2 3" key="1">
    <citation type="submission" date="2014-02" db="EMBL/GenBank/DDBJ databases">
        <title>Single nucleus genome sequencing reveals high similarity among nuclei of an endomycorrhizal fungus.</title>
        <authorList>
            <person name="Lin K."/>
            <person name="Geurts R."/>
            <person name="Zhang Z."/>
            <person name="Limpens E."/>
            <person name="Saunders D.G."/>
            <person name="Mu D."/>
            <person name="Pang E."/>
            <person name="Cao H."/>
            <person name="Cha H."/>
            <person name="Lin T."/>
            <person name="Zhou Q."/>
            <person name="Shang Y."/>
            <person name="Li Y."/>
            <person name="Ivanov S."/>
            <person name="Sharma T."/>
            <person name="Velzen R.V."/>
            <person name="Ruijter N.D."/>
            <person name="Aanen D.K."/>
            <person name="Win J."/>
            <person name="Kamoun S."/>
            <person name="Bisseling T."/>
            <person name="Huang S."/>
        </authorList>
    </citation>
    <scope>NUCLEOTIDE SEQUENCE [LARGE SCALE GENOMIC DNA]</scope>
    <source>
        <strain evidence="3">DAOM197198w</strain>
    </source>
</reference>
<dbReference type="AlphaFoldDB" id="A0A015K1T6"/>
<dbReference type="Gene3D" id="3.80.10.10">
    <property type="entry name" value="Ribonuclease Inhibitor"/>
    <property type="match status" value="1"/>
</dbReference>
<protein>
    <submittedName>
        <fullName evidence="2">Uncharacterized protein</fullName>
    </submittedName>
</protein>
<dbReference type="InterPro" id="IPR032675">
    <property type="entry name" value="LRR_dom_sf"/>
</dbReference>
<gene>
    <name evidence="2" type="ORF">RirG_039530</name>
</gene>
<evidence type="ECO:0000313" key="2">
    <source>
        <dbReference type="EMBL" id="EXX75717.1"/>
    </source>
</evidence>
<dbReference type="OrthoDB" id="2434658at2759"/>
<accession>A0A015K1T6</accession>
<organism evidence="2 3">
    <name type="scientific">Rhizophagus irregularis (strain DAOM 197198w)</name>
    <name type="common">Glomus intraradices</name>
    <dbReference type="NCBI Taxonomy" id="1432141"/>
    <lineage>
        <taxon>Eukaryota</taxon>
        <taxon>Fungi</taxon>
        <taxon>Fungi incertae sedis</taxon>
        <taxon>Mucoromycota</taxon>
        <taxon>Glomeromycotina</taxon>
        <taxon>Glomeromycetes</taxon>
        <taxon>Glomerales</taxon>
        <taxon>Glomeraceae</taxon>
        <taxon>Rhizophagus</taxon>
    </lineage>
</organism>
<keyword evidence="1" id="KW-0175">Coiled coil</keyword>
<sequence length="361" mass="41572">MVKAQQWINENFSSQENKDKVKKLCIRLKEGTNKIDKSNYEFFNTKLEGELDLNGFKNLEDLAIWGDGTGTLHPINNLKIDRCSKLQKLEIDCTSFNKLNLNSNQKITTLIIRGCINLQKIEGLEKLSNLQNLDIWPQNSKIPNTKLQIPFCQSNWKLELGRIKEIQILKEKVNKNEQQLNELAKKIHSLEEKDKKNQQKIHSLEEKAKKNEQKIHSLEEKANKNEQQLKEIANMISPNITIDLDKLKQEIARLTLNELVPQAQKKKSELEQQINDAKNKVEGSFKNIIGLLLETQKKILGENDPPVQAQLTGQVNAYLSVLEGNLSKQELQALLDEKTKLIQLEKQIDELRRTTNQKSAK</sequence>
<dbReference type="EMBL" id="JEMT01012375">
    <property type="protein sequence ID" value="EXX75717.1"/>
    <property type="molecule type" value="Genomic_DNA"/>
</dbReference>